<accession>A0AA97H4E8</accession>
<dbReference type="EMBL" id="CP135996">
    <property type="protein sequence ID" value="WOC33363.1"/>
    <property type="molecule type" value="Genomic_DNA"/>
</dbReference>
<proteinExistence type="predicted"/>
<dbReference type="NCBIfam" id="NF033679">
    <property type="entry name" value="DNRLRE_dom"/>
    <property type="match status" value="1"/>
</dbReference>
<dbReference type="KEGG" id="carl:PXC00_05710"/>
<dbReference type="Proteomes" id="UP001300604">
    <property type="component" value="Chromosome"/>
</dbReference>
<dbReference type="RefSeq" id="WP_275846974.1">
    <property type="nucleotide sequence ID" value="NZ_CP135996.1"/>
</dbReference>
<protein>
    <submittedName>
        <fullName evidence="1">DNRLRE domain-containing protein</fullName>
    </submittedName>
</protein>
<dbReference type="AlphaFoldDB" id="A0AA97H4E8"/>
<reference evidence="2" key="3">
    <citation type="submission" date="2024-06" db="EMBL/GenBank/DDBJ databases">
        <authorList>
            <person name="Zeng C."/>
        </authorList>
    </citation>
    <scope>NUCLEOTIDE SEQUENCE [LARGE SCALE GENOMIC DNA]</scope>
    <source>
        <strain evidence="2">ZCY20-5</strain>
    </source>
</reference>
<sequence length="184" mass="20478">MLTLDVCCQDSYNAQSPFLQNRIHRTFGVGPAQPAYLFFSLPVCLPSRILQAAKLLLFPFPNHYCGECPTPAPFHLYPLTMPYSLFSAYYPPPTVNCRLRVDFAVPVTQCCAEIDLTEIVKNWYAGSLENRGLLLTAEADAPSRLFASADFEVAGMRPQLRMTCREDTPLAPLSDVSCDVALHI</sequence>
<reference evidence="2" key="2">
    <citation type="submission" date="2024-06" db="EMBL/GenBank/DDBJ databases">
        <title>Caproicibacterium argilliputei sp. nov, a novel caproic acid producing anaerobic bacterium isolated from pit mud.</title>
        <authorList>
            <person name="Zeng C."/>
        </authorList>
    </citation>
    <scope>NUCLEOTIDE SEQUENCE [LARGE SCALE GENOMIC DNA]</scope>
    <source>
        <strain evidence="2">ZCY20-5</strain>
    </source>
</reference>
<organism evidence="1 2">
    <name type="scientific">Caproicibacterium argilliputei</name>
    <dbReference type="NCBI Taxonomy" id="3030016"/>
    <lineage>
        <taxon>Bacteria</taxon>
        <taxon>Bacillati</taxon>
        <taxon>Bacillota</taxon>
        <taxon>Clostridia</taxon>
        <taxon>Eubacteriales</taxon>
        <taxon>Oscillospiraceae</taxon>
        <taxon>Caproicibacterium</taxon>
    </lineage>
</organism>
<evidence type="ECO:0000313" key="2">
    <source>
        <dbReference type="Proteomes" id="UP001300604"/>
    </source>
</evidence>
<reference evidence="1 2" key="1">
    <citation type="submission" date="2024-06" db="EMBL/GenBank/DDBJ databases">
        <title>Caproicibacterium argilliputei sp. nov, a novel caproic acid producing anaerobic bacterium isolated from pit mud.</title>
        <authorList>
            <person name="Xia S."/>
        </authorList>
    </citation>
    <scope>NUCLEOTIDE SEQUENCE [LARGE SCALE GENOMIC DNA]</scope>
    <source>
        <strain evidence="1 2">ZCY20-5</strain>
    </source>
</reference>
<name>A0AA97H4E8_9FIRM</name>
<evidence type="ECO:0000313" key="1">
    <source>
        <dbReference type="EMBL" id="WOC33363.1"/>
    </source>
</evidence>
<gene>
    <name evidence="1" type="ORF">PXC00_05710</name>
</gene>
<keyword evidence="2" id="KW-1185">Reference proteome</keyword>